<comment type="caution">
    <text evidence="2">The sequence shown here is derived from an EMBL/GenBank/DDBJ whole genome shotgun (WGS) entry which is preliminary data.</text>
</comment>
<gene>
    <name evidence="2" type="ORF">GCM10011494_29980</name>
</gene>
<protein>
    <submittedName>
        <fullName evidence="2">Uncharacterized protein</fullName>
    </submittedName>
</protein>
<name>A0A916X6J2_9SPHN</name>
<keyword evidence="1" id="KW-0472">Membrane</keyword>
<dbReference type="EMBL" id="BMHK01000024">
    <property type="protein sequence ID" value="GGC09353.1"/>
    <property type="molecule type" value="Genomic_DNA"/>
</dbReference>
<reference evidence="2" key="2">
    <citation type="submission" date="2020-09" db="EMBL/GenBank/DDBJ databases">
        <authorList>
            <person name="Sun Q."/>
            <person name="Zhou Y."/>
        </authorList>
    </citation>
    <scope>NUCLEOTIDE SEQUENCE</scope>
    <source>
        <strain evidence="2">CGMCC 1.15095</strain>
    </source>
</reference>
<dbReference type="Proteomes" id="UP000608154">
    <property type="component" value="Unassembled WGS sequence"/>
</dbReference>
<keyword evidence="1" id="KW-1133">Transmembrane helix</keyword>
<dbReference type="AlphaFoldDB" id="A0A916X6J2"/>
<feature type="transmembrane region" description="Helical" evidence="1">
    <location>
        <begin position="12"/>
        <end position="30"/>
    </location>
</feature>
<keyword evidence="3" id="KW-1185">Reference proteome</keyword>
<dbReference type="RefSeq" id="WP_188772374.1">
    <property type="nucleotide sequence ID" value="NZ_BMHK01000024.1"/>
</dbReference>
<sequence length="70" mass="7858">MADPSPVDRSKWLWIFLILIIFTVLVIWFWSMMGESYQLAGEEETGPDVEVIVPTAPEPEVPPTDIPAAD</sequence>
<proteinExistence type="predicted"/>
<evidence type="ECO:0000313" key="3">
    <source>
        <dbReference type="Proteomes" id="UP000608154"/>
    </source>
</evidence>
<organism evidence="2 3">
    <name type="scientific">Novosphingobium endophyticum</name>
    <dbReference type="NCBI Taxonomy" id="1955250"/>
    <lineage>
        <taxon>Bacteria</taxon>
        <taxon>Pseudomonadati</taxon>
        <taxon>Pseudomonadota</taxon>
        <taxon>Alphaproteobacteria</taxon>
        <taxon>Sphingomonadales</taxon>
        <taxon>Sphingomonadaceae</taxon>
        <taxon>Novosphingobium</taxon>
    </lineage>
</organism>
<accession>A0A916X6J2</accession>
<evidence type="ECO:0000313" key="2">
    <source>
        <dbReference type="EMBL" id="GGC09353.1"/>
    </source>
</evidence>
<reference evidence="2" key="1">
    <citation type="journal article" date="2014" name="Int. J. Syst. Evol. Microbiol.">
        <title>Complete genome sequence of Corynebacterium casei LMG S-19264T (=DSM 44701T), isolated from a smear-ripened cheese.</title>
        <authorList>
            <consortium name="US DOE Joint Genome Institute (JGI-PGF)"/>
            <person name="Walter F."/>
            <person name="Albersmeier A."/>
            <person name="Kalinowski J."/>
            <person name="Ruckert C."/>
        </authorList>
    </citation>
    <scope>NUCLEOTIDE SEQUENCE</scope>
    <source>
        <strain evidence="2">CGMCC 1.15095</strain>
    </source>
</reference>
<evidence type="ECO:0000256" key="1">
    <source>
        <dbReference type="SAM" id="Phobius"/>
    </source>
</evidence>
<keyword evidence="1" id="KW-0812">Transmembrane</keyword>